<keyword evidence="1" id="KW-0808">Transferase</keyword>
<keyword evidence="2" id="KW-1185">Reference proteome</keyword>
<dbReference type="InterPro" id="IPR002504">
    <property type="entry name" value="NADK"/>
</dbReference>
<dbReference type="EMBL" id="JAKILJ010000025">
    <property type="protein sequence ID" value="MCL1105989.1"/>
    <property type="molecule type" value="Genomic_DNA"/>
</dbReference>
<comment type="caution">
    <text evidence="1">The sequence shown here is derived from an EMBL/GenBank/DDBJ whole genome shotgun (WGS) entry which is preliminary data.</text>
</comment>
<dbReference type="Pfam" id="PF20143">
    <property type="entry name" value="NAD_kinase_C"/>
    <property type="match status" value="1"/>
</dbReference>
<dbReference type="GO" id="GO:0006741">
    <property type="term" value="P:NADP+ biosynthetic process"/>
    <property type="evidence" value="ECO:0007669"/>
    <property type="project" value="InterPro"/>
</dbReference>
<keyword evidence="1" id="KW-0418">Kinase</keyword>
<organism evidence="1 2">
    <name type="scientific">Shewanella algicola</name>
    <dbReference type="NCBI Taxonomy" id="640633"/>
    <lineage>
        <taxon>Bacteria</taxon>
        <taxon>Pseudomonadati</taxon>
        <taxon>Pseudomonadota</taxon>
        <taxon>Gammaproteobacteria</taxon>
        <taxon>Alteromonadales</taxon>
        <taxon>Shewanellaceae</taxon>
        <taxon>Shewanella</taxon>
    </lineage>
</organism>
<dbReference type="PIRSF" id="PIRSF016907">
    <property type="entry name" value="Kin_ATP-NAD"/>
    <property type="match status" value="1"/>
</dbReference>
<evidence type="ECO:0000313" key="1">
    <source>
        <dbReference type="EMBL" id="MCL1105989.1"/>
    </source>
</evidence>
<accession>A0A9X1Z8G9</accession>
<dbReference type="AlphaFoldDB" id="A0A9X1Z8G9"/>
<dbReference type="GO" id="GO:0003951">
    <property type="term" value="F:NAD+ kinase activity"/>
    <property type="evidence" value="ECO:0007669"/>
    <property type="project" value="InterPro"/>
</dbReference>
<dbReference type="Proteomes" id="UP001139408">
    <property type="component" value="Unassembled WGS sequence"/>
</dbReference>
<dbReference type="InterPro" id="IPR011386">
    <property type="entry name" value="Put_ATP-NAD_kin"/>
</dbReference>
<gene>
    <name evidence="1" type="ORF">L2749_12080</name>
</gene>
<dbReference type="RefSeq" id="WP_188925181.1">
    <property type="nucleotide sequence ID" value="NZ_BMQI01000020.1"/>
</dbReference>
<sequence>MKRFRLGVIINPLAGLGGSVGLKGSDGVALEAIAKGAIPKAQLRMEQALAVILPFINNVDIITASGDMGANLCHQMGFTTNEVYYSETTTSLQDTQNAVTCLLEQQLDLLLFAGGDGTARDIYAVVEDKLPVLGVPAGVKIHSGVYGITPHASGLVVSMLLQGELVSLMSADVMDIDEVAFRQGTVRAKRFGEMIVPAEPRYIQAVKMGGKEVDELVLADIAADIIESMDDELFIMGSGSTVAAVMEDLGIDNTLLGVDVIQDKTLIAQDVSANQLLELTENFSLEKVKLVITLIGGQGHILGRGNQQLSPELIKRIPKDNIFILATKTKLKALEGRPLIVDSGDPELDKALTGYYKIVTGFRDYVMYQVANPDLVEN</sequence>
<dbReference type="Pfam" id="PF01513">
    <property type="entry name" value="NAD_kinase"/>
    <property type="match status" value="1"/>
</dbReference>
<protein>
    <submittedName>
        <fullName evidence="1">ATP-NAD kinase family protein</fullName>
    </submittedName>
</protein>
<dbReference type="PANTHER" id="PTHR40697">
    <property type="entry name" value="ACETOIN CATABOLISM PROTEIN X"/>
    <property type="match status" value="1"/>
</dbReference>
<dbReference type="InterPro" id="IPR039065">
    <property type="entry name" value="AcoX-like"/>
</dbReference>
<proteinExistence type="predicted"/>
<reference evidence="1" key="1">
    <citation type="submission" date="2022-01" db="EMBL/GenBank/DDBJ databases">
        <title>Whole genome-based taxonomy of the Shewanellaceae.</title>
        <authorList>
            <person name="Martin-Rodriguez A.J."/>
        </authorList>
    </citation>
    <scope>NUCLEOTIDE SEQUENCE</scope>
    <source>
        <strain evidence="1">DSM 23803</strain>
    </source>
</reference>
<evidence type="ECO:0000313" key="2">
    <source>
        <dbReference type="Proteomes" id="UP001139408"/>
    </source>
</evidence>
<name>A0A9X1Z8G9_9GAMM</name>
<dbReference type="PANTHER" id="PTHR40697:SF2">
    <property type="entry name" value="ATP-NAD KINASE-RELATED"/>
    <property type="match status" value="1"/>
</dbReference>